<dbReference type="Proteomes" id="UP000469452">
    <property type="component" value="Unassembled WGS sequence"/>
</dbReference>
<organism evidence="2 3">
    <name type="scientific">Aphanomyces astaci</name>
    <name type="common">Crayfish plague agent</name>
    <dbReference type="NCBI Taxonomy" id="112090"/>
    <lineage>
        <taxon>Eukaryota</taxon>
        <taxon>Sar</taxon>
        <taxon>Stramenopiles</taxon>
        <taxon>Oomycota</taxon>
        <taxon>Saprolegniomycetes</taxon>
        <taxon>Saprolegniales</taxon>
        <taxon>Verrucalvaceae</taxon>
        <taxon>Aphanomyces</taxon>
    </lineage>
</organism>
<accession>A0A6A5A423</accession>
<gene>
    <name evidence="2" type="ORF">AaE_006870</name>
</gene>
<evidence type="ECO:0000313" key="3">
    <source>
        <dbReference type="Proteomes" id="UP000469452"/>
    </source>
</evidence>
<comment type="caution">
    <text evidence="2">The sequence shown here is derived from an EMBL/GenBank/DDBJ whole genome shotgun (WGS) entry which is preliminary data.</text>
</comment>
<dbReference type="EMBL" id="VJMI01012529">
    <property type="protein sequence ID" value="KAF0749968.1"/>
    <property type="molecule type" value="Genomic_DNA"/>
</dbReference>
<proteinExistence type="predicted"/>
<protein>
    <submittedName>
        <fullName evidence="2">Uncharacterized protein</fullName>
    </submittedName>
</protein>
<sequence length="137" mass="15116">MTATRAMTPPGTFLMTIESDDEVRAYAHEGHVDSPILGMQVDRLDESSDEEQDKEEAVAVISKQQKKKQQKKDEKKKQNAAISDIAEGFEFDDGSAFRVRVCFAVSHSATGNSWDFTSTTSFPSPSTIVQCIDGCTF</sequence>
<dbReference type="AlphaFoldDB" id="A0A6A5A423"/>
<name>A0A6A5A423_APHAT</name>
<reference evidence="2 3" key="1">
    <citation type="submission" date="2019-06" db="EMBL/GenBank/DDBJ databases">
        <title>Genomics analysis of Aphanomyces spp. identifies a new class of oomycete effector associated with host adaptation.</title>
        <authorList>
            <person name="Gaulin E."/>
        </authorList>
    </citation>
    <scope>NUCLEOTIDE SEQUENCE [LARGE SCALE GENOMIC DNA]</scope>
    <source>
        <strain evidence="2 3">E</strain>
    </source>
</reference>
<feature type="region of interest" description="Disordered" evidence="1">
    <location>
        <begin position="29"/>
        <end position="79"/>
    </location>
</feature>
<evidence type="ECO:0000313" key="2">
    <source>
        <dbReference type="EMBL" id="KAF0749968.1"/>
    </source>
</evidence>
<evidence type="ECO:0000256" key="1">
    <source>
        <dbReference type="SAM" id="MobiDB-lite"/>
    </source>
</evidence>